<dbReference type="EMBL" id="BAEG01000037">
    <property type="protein sequence ID" value="GAB13347.1"/>
    <property type="molecule type" value="Genomic_DNA"/>
</dbReference>
<dbReference type="PANTHER" id="PTHR10357">
    <property type="entry name" value="ALPHA-AMYLASE FAMILY MEMBER"/>
    <property type="match status" value="1"/>
</dbReference>
<feature type="compositionally biased region" description="Polar residues" evidence="1">
    <location>
        <begin position="1"/>
        <end position="10"/>
    </location>
</feature>
<evidence type="ECO:0000313" key="2">
    <source>
        <dbReference type="EMBL" id="GAB13347.1"/>
    </source>
</evidence>
<feature type="region of interest" description="Disordered" evidence="1">
    <location>
        <begin position="1"/>
        <end position="72"/>
    </location>
</feature>
<dbReference type="Gene3D" id="3.20.20.80">
    <property type="entry name" value="Glycosidases"/>
    <property type="match status" value="2"/>
</dbReference>
<keyword evidence="3" id="KW-1185">Reference proteome</keyword>
<sequence>MREASFNKSVSVADDLAAEPDGLDAAPAHTAAAEAAEAPEAAEASAAEVPPADSVTEAPEAPEATEAADITYDEQFYPARPKALRPIARRRQFFADRPSLEFDGRNAAYVEWLRNQAMLGDANVMARQLSGQASMWQNSYAHPNPRAAVERAPVWFTAYPLSFITRPGQSFLSALGDPELWDAFREIGIRGLHTGPVKLAGGIRGWSQTPSVDGHFDRISMAIDPVFGTEDEFRKMCEVAADHDGTVIDDIVPGHTGKGADFRLAEMNFRDYPGIYHMIDIPEEDWHLLPDVPDGEDSVNISPDAEQALQKAGYIIGRLQRVIFYEPGVKETNWSATRPIVDTAGKTRRWVYLHYFKAGQPSINWLDPTFAGMRLVVGDALHSLLDLGTGALRLDANGFLGVEKSAEEQPGWSEGHPLSEAANQLIGSMIRKVGGFSFQELNLTIDDIKATSEAGPDLSYDFVTRPAYHYALVTADTEFLRLTLRLAMEIGVDQASLVHALQNHDELTYELVHFAAGHKDDVFELNGQELTGAEVAEHVQQTLRERLTGPDTPYNALFTTNGIACTTASFIMAALGIQDPENLSDEQQAQVLDVHILLSMYNALQPGVFALSGWDLTGVAALDRHKVRELTAQGDTRWINRGAHDIMGTSPEAEASSAGMPRARSLYGPLPDQLKDPSSYARRLQKILAVREQSGIATSTLLDVPDVSHRGLLVMVNRLGSGDLQATVLNFSGQDIAGSIQSTHLVPGSSVHDLFSGEAVGQVDDLHSFFLELGAYQGTALLLKEGAKEDDGDAE</sequence>
<evidence type="ECO:0000256" key="1">
    <source>
        <dbReference type="SAM" id="MobiDB-lite"/>
    </source>
</evidence>
<dbReference type="NCBIfam" id="TIGR02455">
    <property type="entry name" value="TreS_stutzeri"/>
    <property type="match status" value="1"/>
</dbReference>
<protein>
    <submittedName>
        <fullName evidence="2">Trehalose synthase</fullName>
    </submittedName>
</protein>
<proteinExistence type="predicted"/>
<comment type="caution">
    <text evidence="2">The sequence shown here is derived from an EMBL/GenBank/DDBJ whole genome shotgun (WGS) entry which is preliminary data.</text>
</comment>
<feature type="compositionally biased region" description="Low complexity" evidence="1">
    <location>
        <begin position="25"/>
        <end position="68"/>
    </location>
</feature>
<gene>
    <name evidence="2" type="primary">treS</name>
    <name evidence="2" type="ORF">ARGLB_037_01980</name>
</gene>
<dbReference type="InterPro" id="IPR017853">
    <property type="entry name" value="GH"/>
</dbReference>
<name>H0QKA7_ARTG1</name>
<dbReference type="SUPFAM" id="SSF51445">
    <property type="entry name" value="(Trans)glycosidases"/>
    <property type="match status" value="1"/>
</dbReference>
<dbReference type="Proteomes" id="UP000003828">
    <property type="component" value="Unassembled WGS sequence"/>
</dbReference>
<dbReference type="AlphaFoldDB" id="H0QKA7"/>
<organism evidence="2 3">
    <name type="scientific">Arthrobacter globiformis (strain ATCC 8010 / DSM 20124 / JCM 1332 / NBRC 12137 / NCIMB 8907 / NRRL B-2979 / 168)</name>
    <dbReference type="NCBI Taxonomy" id="1077972"/>
    <lineage>
        <taxon>Bacteria</taxon>
        <taxon>Bacillati</taxon>
        <taxon>Actinomycetota</taxon>
        <taxon>Actinomycetes</taxon>
        <taxon>Micrococcales</taxon>
        <taxon>Micrococcaceae</taxon>
        <taxon>Arthrobacter</taxon>
    </lineage>
</organism>
<dbReference type="eggNOG" id="COG0366">
    <property type="taxonomic scope" value="Bacteria"/>
</dbReference>
<dbReference type="GO" id="GO:0005975">
    <property type="term" value="P:carbohydrate metabolic process"/>
    <property type="evidence" value="ECO:0007669"/>
    <property type="project" value="InterPro"/>
</dbReference>
<reference evidence="2 3" key="1">
    <citation type="submission" date="2011-12" db="EMBL/GenBank/DDBJ databases">
        <title>Whole genome shotgun sequence of Arthrobacter globiformis NBRC 12137.</title>
        <authorList>
            <person name="Miyazawa S."/>
            <person name="Hosoyama A."/>
            <person name="Tsuchikane K."/>
            <person name="Katsumata H."/>
            <person name="Yamazaki S."/>
            <person name="Fujita N."/>
        </authorList>
    </citation>
    <scope>NUCLEOTIDE SEQUENCE [LARGE SCALE GENOMIC DNA]</scope>
    <source>
        <strain evidence="2 3">NBRC 12137</strain>
    </source>
</reference>
<dbReference type="InterPro" id="IPR012665">
    <property type="entry name" value="Trehalose_synth"/>
</dbReference>
<evidence type="ECO:0000313" key="3">
    <source>
        <dbReference type="Proteomes" id="UP000003828"/>
    </source>
</evidence>
<dbReference type="CDD" id="cd00551">
    <property type="entry name" value="AmyAc_family"/>
    <property type="match status" value="1"/>
</dbReference>
<dbReference type="STRING" id="1077972.ARGLB_037_01980"/>
<accession>H0QKA7</accession>